<dbReference type="Pfam" id="PF09361">
    <property type="entry name" value="Phasin_2"/>
    <property type="match status" value="1"/>
</dbReference>
<keyword evidence="3" id="KW-1185">Reference proteome</keyword>
<accession>A0A918XMA6</accession>
<proteinExistence type="predicted"/>
<name>A0A918XMA6_9PROT</name>
<gene>
    <name evidence="2" type="ORF">GCM10017083_00950</name>
</gene>
<comment type="caution">
    <text evidence="2">The sequence shown here is derived from an EMBL/GenBank/DDBJ whole genome shotgun (WGS) entry which is preliminary data.</text>
</comment>
<evidence type="ECO:0000259" key="1">
    <source>
        <dbReference type="Pfam" id="PF09361"/>
    </source>
</evidence>
<sequence length="149" mass="15907">MTKPAPAWPSATALFGTAGSPFAGNPFAGNVLAGNPLAANPFAAGHHHAMTAWVQLNRAMLEGVGKLQQETSRFVIRRLEDDLERQRQILEAESPEQAWQAYADFARQAVEDYTAEAGKLSEIAAEMQYACSGFGEMLASAALAEKPGA</sequence>
<dbReference type="InterPro" id="IPR018968">
    <property type="entry name" value="Phasin"/>
</dbReference>
<dbReference type="Proteomes" id="UP000630353">
    <property type="component" value="Unassembled WGS sequence"/>
</dbReference>
<evidence type="ECO:0000313" key="3">
    <source>
        <dbReference type="Proteomes" id="UP000630353"/>
    </source>
</evidence>
<dbReference type="AlphaFoldDB" id="A0A918XMA6"/>
<dbReference type="RefSeq" id="WP_189986944.1">
    <property type="nucleotide sequence ID" value="NZ_BMZS01000001.1"/>
</dbReference>
<organism evidence="2 3">
    <name type="scientific">Thalassobaculum fulvum</name>
    <dbReference type="NCBI Taxonomy" id="1633335"/>
    <lineage>
        <taxon>Bacteria</taxon>
        <taxon>Pseudomonadati</taxon>
        <taxon>Pseudomonadota</taxon>
        <taxon>Alphaproteobacteria</taxon>
        <taxon>Rhodospirillales</taxon>
        <taxon>Thalassobaculaceae</taxon>
        <taxon>Thalassobaculum</taxon>
    </lineage>
</organism>
<reference evidence="2" key="1">
    <citation type="journal article" date="2014" name="Int. J. Syst. Evol. Microbiol.">
        <title>Complete genome sequence of Corynebacterium casei LMG S-19264T (=DSM 44701T), isolated from a smear-ripened cheese.</title>
        <authorList>
            <consortium name="US DOE Joint Genome Institute (JGI-PGF)"/>
            <person name="Walter F."/>
            <person name="Albersmeier A."/>
            <person name="Kalinowski J."/>
            <person name="Ruckert C."/>
        </authorList>
    </citation>
    <scope>NUCLEOTIDE SEQUENCE</scope>
    <source>
        <strain evidence="2">KCTC 42651</strain>
    </source>
</reference>
<reference evidence="2" key="2">
    <citation type="submission" date="2020-09" db="EMBL/GenBank/DDBJ databases">
        <authorList>
            <person name="Sun Q."/>
            <person name="Kim S."/>
        </authorList>
    </citation>
    <scope>NUCLEOTIDE SEQUENCE</scope>
    <source>
        <strain evidence="2">KCTC 42651</strain>
    </source>
</reference>
<dbReference type="EMBL" id="BMZS01000001">
    <property type="protein sequence ID" value="GHD39270.1"/>
    <property type="molecule type" value="Genomic_DNA"/>
</dbReference>
<feature type="domain" description="Phasin" evidence="1">
    <location>
        <begin position="42"/>
        <end position="129"/>
    </location>
</feature>
<protein>
    <recommendedName>
        <fullName evidence="1">Phasin domain-containing protein</fullName>
    </recommendedName>
</protein>
<evidence type="ECO:0000313" key="2">
    <source>
        <dbReference type="EMBL" id="GHD39270.1"/>
    </source>
</evidence>